<dbReference type="Gene3D" id="3.30.420.40">
    <property type="match status" value="2"/>
</dbReference>
<dbReference type="Gene3D" id="3.90.640.10">
    <property type="entry name" value="Actin, Chain A, domain 4"/>
    <property type="match status" value="1"/>
</dbReference>
<dbReference type="CDD" id="cd10216">
    <property type="entry name" value="ASKHA_NBD_Arp1"/>
    <property type="match status" value="1"/>
</dbReference>
<dbReference type="PANTHER" id="PTHR11937">
    <property type="entry name" value="ACTIN"/>
    <property type="match status" value="1"/>
</dbReference>
<dbReference type="Proteomes" id="UP001497600">
    <property type="component" value="Chromosome E"/>
</dbReference>
<protein>
    <submittedName>
        <fullName evidence="2">Actin</fullName>
    </submittedName>
</protein>
<reference evidence="2 3" key="1">
    <citation type="submission" date="2024-01" db="EMBL/GenBank/DDBJ databases">
        <authorList>
            <consortium name="Genoscope - CEA"/>
            <person name="William W."/>
        </authorList>
    </citation>
    <scope>NUCLEOTIDE SEQUENCE [LARGE SCALE GENOMIC DNA]</scope>
    <source>
        <strain evidence="2 3">29B2s-10</strain>
    </source>
</reference>
<gene>
    <name evidence="2" type="primary">ACT1</name>
    <name evidence="2" type="ORF">CAAN4_E05886</name>
</gene>
<sequence>MSLYNQPVVIDNGSGNLKAGFAGEEKPKSYASAIVGRPKYQKIMVGSMDSSTTGTTTGTVLTSSSSTFVGNSAQNNRGLLRLTYPIEHGIVTNWEDMELLWQSTYTQDLKTNSEDHPLLITEAPLNPRANRDKMCQLLFEQFNVPCLYISIQAVLSLYASGRTTGVVVDSGDGVSHIVPVYEGFALPNSIKRMDIAGRDITETFAQQLRKSSGLALTSSSEFEIARMIKERCCYIAKDVARDESLYGSSAAAAAAAASAAAATTSSSSSSANLSTDQYRLPDGRVIHVGPERFRAPEILFNPELIGDESPGIHELTALAIAKTDLDLRPILYKHIILSGGNTLIRGFGDRMLNELKQSQEINTSTSIWGGRTMAAASSSTSYKMKVKIYAPPERKYSTWIGGSILAGLSTFKKMWVTLSEYQENPDIIHKRYM</sequence>
<dbReference type="PROSITE" id="PS01132">
    <property type="entry name" value="ACTINS_ACT_LIKE"/>
    <property type="match status" value="1"/>
</dbReference>
<evidence type="ECO:0000313" key="3">
    <source>
        <dbReference type="Proteomes" id="UP001497600"/>
    </source>
</evidence>
<organism evidence="2 3">
    <name type="scientific">[Candida] anglica</name>
    <dbReference type="NCBI Taxonomy" id="148631"/>
    <lineage>
        <taxon>Eukaryota</taxon>
        <taxon>Fungi</taxon>
        <taxon>Dikarya</taxon>
        <taxon>Ascomycota</taxon>
        <taxon>Saccharomycotina</taxon>
        <taxon>Pichiomycetes</taxon>
        <taxon>Debaryomycetaceae</taxon>
        <taxon>Kurtzmaniella</taxon>
    </lineage>
</organism>
<dbReference type="InterPro" id="IPR004000">
    <property type="entry name" value="Actin"/>
</dbReference>
<name>A0ABP0ECN1_9ASCO</name>
<comment type="similarity">
    <text evidence="1">Belongs to the actin family.</text>
</comment>
<dbReference type="SUPFAM" id="SSF53067">
    <property type="entry name" value="Actin-like ATPase domain"/>
    <property type="match status" value="2"/>
</dbReference>
<evidence type="ECO:0000313" key="2">
    <source>
        <dbReference type="EMBL" id="CAK7907524.1"/>
    </source>
</evidence>
<dbReference type="Pfam" id="PF00022">
    <property type="entry name" value="Actin"/>
    <property type="match status" value="1"/>
</dbReference>
<dbReference type="InterPro" id="IPR020902">
    <property type="entry name" value="Actin/actin-like_CS"/>
</dbReference>
<accession>A0ABP0ECN1</accession>
<evidence type="ECO:0000256" key="1">
    <source>
        <dbReference type="RuleBase" id="RU000487"/>
    </source>
</evidence>
<dbReference type="PRINTS" id="PR00190">
    <property type="entry name" value="ACTIN"/>
</dbReference>
<keyword evidence="3" id="KW-1185">Reference proteome</keyword>
<proteinExistence type="inferred from homology"/>
<dbReference type="SMART" id="SM00268">
    <property type="entry name" value="ACTIN"/>
    <property type="match status" value="1"/>
</dbReference>
<dbReference type="InterPro" id="IPR043129">
    <property type="entry name" value="ATPase_NBD"/>
</dbReference>
<dbReference type="EMBL" id="OZ004257">
    <property type="protein sequence ID" value="CAK7907524.1"/>
    <property type="molecule type" value="Genomic_DNA"/>
</dbReference>